<dbReference type="SUPFAM" id="SSF56176">
    <property type="entry name" value="FAD-binding/transporter-associated domain-like"/>
    <property type="match status" value="1"/>
</dbReference>
<dbReference type="Gene3D" id="1.10.45.10">
    <property type="entry name" value="Vanillyl-alcohol Oxidase, Chain A, domain 4"/>
    <property type="match status" value="1"/>
</dbReference>
<dbReference type="SUPFAM" id="SSF55103">
    <property type="entry name" value="FAD-linked oxidases, C-terminal domain"/>
    <property type="match status" value="1"/>
</dbReference>
<evidence type="ECO:0000313" key="6">
    <source>
        <dbReference type="EMBL" id="GAA0556837.1"/>
    </source>
</evidence>
<feature type="domain" description="FAD-binding PCMH-type" evidence="5">
    <location>
        <begin position="101"/>
        <end position="282"/>
    </location>
</feature>
<dbReference type="RefSeq" id="WP_009950643.1">
    <property type="nucleotide sequence ID" value="NZ_BAAAGS010000072.1"/>
</dbReference>
<dbReference type="PANTHER" id="PTHR46568:SF1">
    <property type="entry name" value="ALKYLDIHYDROXYACETONEPHOSPHATE SYNTHASE, PEROXISOMAL"/>
    <property type="match status" value="1"/>
</dbReference>
<dbReference type="PANTHER" id="PTHR46568">
    <property type="entry name" value="ALKYLDIHYDROXYACETONEPHOSPHATE SYNTHASE, PEROXISOMAL"/>
    <property type="match status" value="1"/>
</dbReference>
<name>A0ABP3P5K2_SACER</name>
<dbReference type="Gene3D" id="3.30.43.10">
    <property type="entry name" value="Uridine Diphospho-n-acetylenolpyruvylglucosamine Reductase, domain 2"/>
    <property type="match status" value="1"/>
</dbReference>
<dbReference type="Gene3D" id="3.30.465.10">
    <property type="match status" value="1"/>
</dbReference>
<dbReference type="InterPro" id="IPR006094">
    <property type="entry name" value="Oxid_FAD_bind_N"/>
</dbReference>
<keyword evidence="4" id="KW-0560">Oxidoreductase</keyword>
<evidence type="ECO:0000313" key="7">
    <source>
        <dbReference type="Proteomes" id="UP001500729"/>
    </source>
</evidence>
<dbReference type="InterPro" id="IPR016164">
    <property type="entry name" value="FAD-linked_Oxase-like_C"/>
</dbReference>
<comment type="caution">
    <text evidence="6">The sequence shown here is derived from an EMBL/GenBank/DDBJ whole genome shotgun (WGS) entry which is preliminary data.</text>
</comment>
<dbReference type="InterPro" id="IPR016169">
    <property type="entry name" value="FAD-bd_PCMH_sub2"/>
</dbReference>
<proteinExistence type="inferred from homology"/>
<keyword evidence="2" id="KW-0285">Flavoprotein</keyword>
<sequence>MSELIDHTLRGSWTPSGAAAAPLSAHALRWLRERIGLVEESTPAVPASLLDVPESALGEAVRAELADVVGDQHVLTEVAPRLGRAGGMSYTDLMRRRTGSELAVPDGVVLPADPEQVQRVLDVCVRHDVAVVPFGGGTSVVGGVSALCGGKAAVIALDVTRLDQLVSIDPVSRIAVFQAGVRAPEAEAVLASHGFTLGHFPQSYERATLGGFAATRSAGQASAGYGRFESMVEGVRLATPAGDWRLGAAPASAAGPDLRQLAVGSEGALGVITEVALRVRPAATEHQYEAWVLDGWQAGADAVRALAQAHALADVTRLSDVDETEVQLELAGGIKARALHTMLRGRGVVEPCMLVLGWEAASRAELKQRRAATLQVLRGLRSVRLGRKAGEAWRANRFAGPRQRDALLDLGVCVETLETATRWSAVSDLRSAVRSAVVRAIGVDRKAPIVMCHISHAYETGASLYFTVLAARDSDDPIAQWQRAKAAAGEAIAERGTITHHHAVGADHLPWLSGEIGTIGVDVLAAAKRAIDPTGILNPGKLIPGREPA</sequence>
<evidence type="ECO:0000256" key="3">
    <source>
        <dbReference type="ARBA" id="ARBA00022827"/>
    </source>
</evidence>
<comment type="similarity">
    <text evidence="1">Belongs to the FAD-binding oxidoreductase/transferase type 4 family.</text>
</comment>
<dbReference type="EMBL" id="BAAAGS010000072">
    <property type="protein sequence ID" value="GAA0556837.1"/>
    <property type="molecule type" value="Genomic_DNA"/>
</dbReference>
<dbReference type="InterPro" id="IPR016166">
    <property type="entry name" value="FAD-bd_PCMH"/>
</dbReference>
<evidence type="ECO:0000259" key="5">
    <source>
        <dbReference type="PROSITE" id="PS51387"/>
    </source>
</evidence>
<dbReference type="Gene3D" id="3.30.300.330">
    <property type="match status" value="1"/>
</dbReference>
<dbReference type="InterPro" id="IPR025650">
    <property type="entry name" value="Alkyl-DHAP_Synthase"/>
</dbReference>
<accession>A0ABP3P5K2</accession>
<gene>
    <name evidence="6" type="ORF">GCM10009533_63120</name>
</gene>
<evidence type="ECO:0000256" key="4">
    <source>
        <dbReference type="ARBA" id="ARBA00023002"/>
    </source>
</evidence>
<dbReference type="Pfam" id="PF01565">
    <property type="entry name" value="FAD_binding_4"/>
    <property type="match status" value="1"/>
</dbReference>
<dbReference type="Proteomes" id="UP001500729">
    <property type="component" value="Unassembled WGS sequence"/>
</dbReference>
<dbReference type="InterPro" id="IPR036318">
    <property type="entry name" value="FAD-bd_PCMH-like_sf"/>
</dbReference>
<dbReference type="Pfam" id="PF02913">
    <property type="entry name" value="FAD-oxidase_C"/>
    <property type="match status" value="1"/>
</dbReference>
<dbReference type="PROSITE" id="PS51387">
    <property type="entry name" value="FAD_PCMH"/>
    <property type="match status" value="1"/>
</dbReference>
<dbReference type="InterPro" id="IPR004113">
    <property type="entry name" value="FAD-bd_oxidored_4_C"/>
</dbReference>
<keyword evidence="7" id="KW-1185">Reference proteome</keyword>
<evidence type="ECO:0000256" key="1">
    <source>
        <dbReference type="ARBA" id="ARBA00008000"/>
    </source>
</evidence>
<dbReference type="InterPro" id="IPR016167">
    <property type="entry name" value="FAD-bd_PCMH_sub1"/>
</dbReference>
<evidence type="ECO:0000256" key="2">
    <source>
        <dbReference type="ARBA" id="ARBA00022630"/>
    </source>
</evidence>
<organism evidence="6 7">
    <name type="scientific">Saccharopolyspora erythraea</name>
    <name type="common">Streptomyces erythraeus</name>
    <dbReference type="NCBI Taxonomy" id="1836"/>
    <lineage>
        <taxon>Bacteria</taxon>
        <taxon>Bacillati</taxon>
        <taxon>Actinomycetota</taxon>
        <taxon>Actinomycetes</taxon>
        <taxon>Pseudonocardiales</taxon>
        <taxon>Pseudonocardiaceae</taxon>
        <taxon>Saccharopolyspora</taxon>
    </lineage>
</organism>
<dbReference type="InterPro" id="IPR016171">
    <property type="entry name" value="Vanillyl_alc_oxidase_C-sub2"/>
</dbReference>
<protein>
    <submittedName>
        <fullName evidence="6">FAD-binding oxidoreductase</fullName>
    </submittedName>
</protein>
<keyword evidence="3" id="KW-0274">FAD</keyword>
<dbReference type="Gene3D" id="3.30.70.3450">
    <property type="match status" value="1"/>
</dbReference>
<reference evidence="7" key="1">
    <citation type="journal article" date="2019" name="Int. J. Syst. Evol. Microbiol.">
        <title>The Global Catalogue of Microorganisms (GCM) 10K type strain sequencing project: providing services to taxonomists for standard genome sequencing and annotation.</title>
        <authorList>
            <consortium name="The Broad Institute Genomics Platform"/>
            <consortium name="The Broad Institute Genome Sequencing Center for Infectious Disease"/>
            <person name="Wu L."/>
            <person name="Ma J."/>
        </authorList>
    </citation>
    <scope>NUCLEOTIDE SEQUENCE [LARGE SCALE GENOMIC DNA]</scope>
    <source>
        <strain evidence="7">JCM 10303</strain>
    </source>
</reference>